<dbReference type="InterPro" id="IPR052937">
    <property type="entry name" value="Inner_membrane_protein"/>
</dbReference>
<dbReference type="PIRSF" id="PIRSF028777">
    <property type="entry name" value="UCP028777"/>
    <property type="match status" value="1"/>
</dbReference>
<keyword evidence="1" id="KW-1003">Cell membrane</keyword>
<dbReference type="NCBIfam" id="NF008742">
    <property type="entry name" value="PRK11770.1-4"/>
    <property type="match status" value="1"/>
</dbReference>
<feature type="domain" description="Inner membrane component" evidence="2">
    <location>
        <begin position="4"/>
        <end position="53"/>
    </location>
</feature>
<feature type="transmembrane region" description="Helical" evidence="1">
    <location>
        <begin position="69"/>
        <end position="91"/>
    </location>
</feature>
<dbReference type="InterPro" id="IPR005185">
    <property type="entry name" value="YccF"/>
</dbReference>
<keyword evidence="1" id="KW-0997">Cell inner membrane</keyword>
<dbReference type="PANTHER" id="PTHR42903">
    <property type="entry name" value="INNER MEMBRANE PROTEIN YCCF"/>
    <property type="match status" value="1"/>
</dbReference>
<keyword evidence="4" id="KW-1185">Reference proteome</keyword>
<comment type="subcellular location">
    <subcellularLocation>
        <location evidence="1">Cell inner membrane</location>
        <topology evidence="1">Multi-pass membrane protein</topology>
    </subcellularLocation>
</comment>
<comment type="caution">
    <text evidence="3">The sequence shown here is derived from an EMBL/GenBank/DDBJ whole genome shotgun (WGS) entry which is preliminary data.</text>
</comment>
<keyword evidence="1" id="KW-1133">Transmembrane helix</keyword>
<reference evidence="4" key="1">
    <citation type="journal article" date="2019" name="Int. J. Syst. Evol. Microbiol.">
        <title>The Global Catalogue of Microorganisms (GCM) 10K type strain sequencing project: providing services to taxonomists for standard genome sequencing and annotation.</title>
        <authorList>
            <consortium name="The Broad Institute Genomics Platform"/>
            <consortium name="The Broad Institute Genome Sequencing Center for Infectious Disease"/>
            <person name="Wu L."/>
            <person name="Ma J."/>
        </authorList>
    </citation>
    <scope>NUCLEOTIDE SEQUENCE [LARGE SCALE GENOMIC DNA]</scope>
    <source>
        <strain evidence="4">KCTC 42964</strain>
    </source>
</reference>
<keyword evidence="1" id="KW-0812">Transmembrane</keyword>
<evidence type="ECO:0000313" key="4">
    <source>
        <dbReference type="Proteomes" id="UP001595528"/>
    </source>
</evidence>
<dbReference type="InterPro" id="IPR031308">
    <property type="entry name" value="UCP028777"/>
</dbReference>
<dbReference type="Proteomes" id="UP001595528">
    <property type="component" value="Unassembled WGS sequence"/>
</dbReference>
<name>A0ABV7KXH1_9PROT</name>
<dbReference type="Pfam" id="PF03733">
    <property type="entry name" value="YccF"/>
    <property type="match status" value="2"/>
</dbReference>
<evidence type="ECO:0000256" key="1">
    <source>
        <dbReference type="PIRNR" id="PIRNR028777"/>
    </source>
</evidence>
<accession>A0ABV7KXH1</accession>
<feature type="transmembrane region" description="Helical" evidence="1">
    <location>
        <begin position="40"/>
        <end position="57"/>
    </location>
</feature>
<dbReference type="EMBL" id="JBHRTR010000020">
    <property type="protein sequence ID" value="MFC3227110.1"/>
    <property type="molecule type" value="Genomic_DNA"/>
</dbReference>
<dbReference type="NCBIfam" id="NF008740">
    <property type="entry name" value="PRK11770.1-2"/>
    <property type="match status" value="1"/>
</dbReference>
<dbReference type="NCBIfam" id="NF008741">
    <property type="entry name" value="PRK11770.1-3"/>
    <property type="match status" value="1"/>
</dbReference>
<feature type="transmembrane region" description="Helical" evidence="1">
    <location>
        <begin position="97"/>
        <end position="116"/>
    </location>
</feature>
<evidence type="ECO:0000313" key="3">
    <source>
        <dbReference type="EMBL" id="MFC3227110.1"/>
    </source>
</evidence>
<dbReference type="RefSeq" id="WP_379899274.1">
    <property type="nucleotide sequence ID" value="NZ_JBHRTR010000020.1"/>
</dbReference>
<organism evidence="3 4">
    <name type="scientific">Marinibaculum pumilum</name>
    <dbReference type="NCBI Taxonomy" id="1766165"/>
    <lineage>
        <taxon>Bacteria</taxon>
        <taxon>Pseudomonadati</taxon>
        <taxon>Pseudomonadota</taxon>
        <taxon>Alphaproteobacteria</taxon>
        <taxon>Rhodospirillales</taxon>
        <taxon>Rhodospirillaceae</taxon>
        <taxon>Marinibaculum</taxon>
    </lineage>
</organism>
<dbReference type="PANTHER" id="PTHR42903:SF1">
    <property type="entry name" value="INNER MEMBRANE PROTEIN YCCF"/>
    <property type="match status" value="1"/>
</dbReference>
<evidence type="ECO:0000259" key="2">
    <source>
        <dbReference type="Pfam" id="PF03733"/>
    </source>
</evidence>
<keyword evidence="1" id="KW-0472">Membrane</keyword>
<feature type="transmembrane region" description="Helical" evidence="1">
    <location>
        <begin position="7"/>
        <end position="34"/>
    </location>
</feature>
<feature type="domain" description="Inner membrane component" evidence="2">
    <location>
        <begin position="76"/>
        <end position="126"/>
    </location>
</feature>
<sequence length="151" mass="16307">MATILNLIWLVFGGWLLGLMWLAGAAILALTIIGLPWARAAFNIGLYSFWPFGHTTVNRRDLTGSDDLGTGPLGLVANIIWLLVAGIWLALGHVISAIAYAITIIGIPFAIAHLKLAEASLLPVGKAVVTKEVAAELMRERARRSVQQSRR</sequence>
<proteinExistence type="predicted"/>
<protein>
    <recommendedName>
        <fullName evidence="1">Inner membrane protein YccF</fullName>
    </recommendedName>
</protein>
<gene>
    <name evidence="3" type="ORF">ACFOGJ_07720</name>
</gene>